<dbReference type="EMBL" id="LAZR01014851">
    <property type="protein sequence ID" value="KKM15665.1"/>
    <property type="molecule type" value="Genomic_DNA"/>
</dbReference>
<name>A0A0F9KK42_9ZZZZ</name>
<protein>
    <submittedName>
        <fullName evidence="1">Uncharacterized protein</fullName>
    </submittedName>
</protein>
<comment type="caution">
    <text evidence="1">The sequence shown here is derived from an EMBL/GenBank/DDBJ whole genome shotgun (WGS) entry which is preliminary data.</text>
</comment>
<accession>A0A0F9KK42</accession>
<feature type="non-terminal residue" evidence="1">
    <location>
        <position position="1"/>
    </location>
</feature>
<dbReference type="AlphaFoldDB" id="A0A0F9KK42"/>
<reference evidence="1" key="1">
    <citation type="journal article" date="2015" name="Nature">
        <title>Complex archaea that bridge the gap between prokaryotes and eukaryotes.</title>
        <authorList>
            <person name="Spang A."/>
            <person name="Saw J.H."/>
            <person name="Jorgensen S.L."/>
            <person name="Zaremba-Niedzwiedzka K."/>
            <person name="Martijn J."/>
            <person name="Lind A.E."/>
            <person name="van Eijk R."/>
            <person name="Schleper C."/>
            <person name="Guy L."/>
            <person name="Ettema T.J."/>
        </authorList>
    </citation>
    <scope>NUCLEOTIDE SEQUENCE</scope>
</reference>
<sequence>ALQLGDLEEKYKSFAERIDKIRDMQQAKQGEVSREVAPARVSKGAGMARPEQIMRGAGGVAQTLGATGDVTAAAPGIATVLKGVLGALGPIGMAIGAAAGGLMITNVLSKQYEKVLPEIMALTAAFGELGETSKETSQSFRETMKGMGETAAEFGYSLEVGMQVAKTMAEVAGVGRAGAKEGVTDVLAYARGMGVAPGALARPRAIGERFGQEEVLGIARGGLMASGMGRGQYQEFLNAMLGVFEDGLSRGITRGFAGIATTQAWISQMGEAYKGQYGLSFYRKLEGATVGAPSLQSERDVILYRAAKIASGEESYIGVAKYLEKGPTQELMAAVGEIVKGMTGEVNQDMILWLRNLYGITITQAEDLANLLKEGKFLEAVEVVEAPDAASKEKDMLTLQQEMVNRLTKIGTYAMYTKEGMMSAADSLLKLLDGLVKDPEGELSTIQRGLKTIGIPGMGKETVGESFKNDPVIQFFKRIFSRDSGDADAIRDRFLEEGNNSLINSINNNTAAIEAQTEEFKKTIEIEAPIEAPREERVGTRR</sequence>
<proteinExistence type="predicted"/>
<gene>
    <name evidence="1" type="ORF">LCGC14_1693720</name>
</gene>
<organism evidence="1">
    <name type="scientific">marine sediment metagenome</name>
    <dbReference type="NCBI Taxonomy" id="412755"/>
    <lineage>
        <taxon>unclassified sequences</taxon>
        <taxon>metagenomes</taxon>
        <taxon>ecological metagenomes</taxon>
    </lineage>
</organism>
<evidence type="ECO:0000313" key="1">
    <source>
        <dbReference type="EMBL" id="KKM15665.1"/>
    </source>
</evidence>